<feature type="active site" description="Charge relay system" evidence="5">
    <location>
        <position position="258"/>
    </location>
</feature>
<feature type="signal peptide" evidence="7">
    <location>
        <begin position="1"/>
        <end position="20"/>
    </location>
</feature>
<dbReference type="InterPro" id="IPR023827">
    <property type="entry name" value="Peptidase_S8_Asp-AS"/>
</dbReference>
<keyword evidence="6" id="KW-0812">Transmembrane</keyword>
<evidence type="ECO:0000256" key="6">
    <source>
        <dbReference type="SAM" id="Phobius"/>
    </source>
</evidence>
<dbReference type="PRINTS" id="PR00723">
    <property type="entry name" value="SUBTILISIN"/>
</dbReference>
<dbReference type="PANTHER" id="PTHR43806">
    <property type="entry name" value="PEPTIDASE S8"/>
    <property type="match status" value="1"/>
</dbReference>
<dbReference type="PROSITE" id="PS00137">
    <property type="entry name" value="SUBTILASE_HIS"/>
    <property type="match status" value="1"/>
</dbReference>
<dbReference type="SUPFAM" id="SSF52743">
    <property type="entry name" value="Subtilisin-like"/>
    <property type="match status" value="1"/>
</dbReference>
<protein>
    <submittedName>
        <fullName evidence="9">Type VII secretion-associated serine protease mycosin</fullName>
    </submittedName>
</protein>
<dbReference type="InterPro" id="IPR000209">
    <property type="entry name" value="Peptidase_S8/S53_dom"/>
</dbReference>
<evidence type="ECO:0000256" key="4">
    <source>
        <dbReference type="ARBA" id="ARBA00022825"/>
    </source>
</evidence>
<dbReference type="GO" id="GO:0006508">
    <property type="term" value="P:proteolysis"/>
    <property type="evidence" value="ECO:0007669"/>
    <property type="project" value="UniProtKB-KW"/>
</dbReference>
<keyword evidence="3 5" id="KW-0378">Hydrolase</keyword>
<dbReference type="Proteomes" id="UP000199111">
    <property type="component" value="Unassembled WGS sequence"/>
</dbReference>
<proteinExistence type="inferred from homology"/>
<evidence type="ECO:0000313" key="9">
    <source>
        <dbReference type="EMBL" id="SFK46720.1"/>
    </source>
</evidence>
<organism evidence="9 10">
    <name type="scientific">Streptosporangium canum</name>
    <dbReference type="NCBI Taxonomy" id="324952"/>
    <lineage>
        <taxon>Bacteria</taxon>
        <taxon>Bacillati</taxon>
        <taxon>Actinomycetota</taxon>
        <taxon>Actinomycetes</taxon>
        <taxon>Streptosporangiales</taxon>
        <taxon>Streptosporangiaceae</taxon>
        <taxon>Streptosporangium</taxon>
    </lineage>
</organism>
<feature type="active site" description="Charge relay system" evidence="5">
    <location>
        <position position="72"/>
    </location>
</feature>
<evidence type="ECO:0000256" key="3">
    <source>
        <dbReference type="ARBA" id="ARBA00022801"/>
    </source>
</evidence>
<keyword evidence="10" id="KW-1185">Reference proteome</keyword>
<dbReference type="EMBL" id="FOQY01000026">
    <property type="protein sequence ID" value="SFK46720.1"/>
    <property type="molecule type" value="Genomic_DNA"/>
</dbReference>
<dbReference type="InterPro" id="IPR015500">
    <property type="entry name" value="Peptidase_S8_subtilisin-rel"/>
</dbReference>
<dbReference type="InterPro" id="IPR050131">
    <property type="entry name" value="Peptidase_S8_subtilisin-like"/>
</dbReference>
<dbReference type="InterPro" id="IPR022398">
    <property type="entry name" value="Peptidase_S8_His-AS"/>
</dbReference>
<evidence type="ECO:0000256" key="7">
    <source>
        <dbReference type="SAM" id="SignalP"/>
    </source>
</evidence>
<evidence type="ECO:0000313" key="10">
    <source>
        <dbReference type="Proteomes" id="UP000199111"/>
    </source>
</evidence>
<dbReference type="PANTHER" id="PTHR43806:SF11">
    <property type="entry name" value="CEREVISIN-RELATED"/>
    <property type="match status" value="1"/>
</dbReference>
<dbReference type="Gene3D" id="3.40.50.200">
    <property type="entry name" value="Peptidase S8/S53 domain"/>
    <property type="match status" value="1"/>
</dbReference>
<keyword evidence="2 5" id="KW-0645">Protease</keyword>
<feature type="active site" description="Charge relay system" evidence="5">
    <location>
        <position position="101"/>
    </location>
</feature>
<gene>
    <name evidence="9" type="ORF">SAMN05216275_1261</name>
</gene>
<evidence type="ECO:0000256" key="1">
    <source>
        <dbReference type="ARBA" id="ARBA00011073"/>
    </source>
</evidence>
<evidence type="ECO:0000256" key="5">
    <source>
        <dbReference type="PROSITE-ProRule" id="PRU01240"/>
    </source>
</evidence>
<name>A0A1I3ZS49_9ACTN</name>
<dbReference type="Pfam" id="PF00082">
    <property type="entry name" value="Peptidase_S8"/>
    <property type="match status" value="1"/>
</dbReference>
<comment type="similarity">
    <text evidence="1 5">Belongs to the peptidase S8 family.</text>
</comment>
<dbReference type="AlphaFoldDB" id="A0A1I3ZS49"/>
<dbReference type="GeneID" id="96301586"/>
<keyword evidence="6" id="KW-0472">Membrane</keyword>
<dbReference type="PROSITE" id="PS51892">
    <property type="entry name" value="SUBTILASE"/>
    <property type="match status" value="1"/>
</dbReference>
<feature type="transmembrane region" description="Helical" evidence="6">
    <location>
        <begin position="347"/>
        <end position="369"/>
    </location>
</feature>
<evidence type="ECO:0000259" key="8">
    <source>
        <dbReference type="Pfam" id="PF00082"/>
    </source>
</evidence>
<accession>A0A1I3ZS49</accession>
<keyword evidence="4 5" id="KW-0720">Serine protease</keyword>
<keyword evidence="7" id="KW-0732">Signal</keyword>
<evidence type="ECO:0000256" key="2">
    <source>
        <dbReference type="ARBA" id="ARBA00022670"/>
    </source>
</evidence>
<feature type="chain" id="PRO_5039692485" evidence="7">
    <location>
        <begin position="21"/>
        <end position="386"/>
    </location>
</feature>
<dbReference type="RefSeq" id="WP_093890215.1">
    <property type="nucleotide sequence ID" value="NZ_FOQY01000026.1"/>
</dbReference>
<dbReference type="PROSITE" id="PS00136">
    <property type="entry name" value="SUBTILASE_ASP"/>
    <property type="match status" value="1"/>
</dbReference>
<reference evidence="10" key="1">
    <citation type="submission" date="2016-10" db="EMBL/GenBank/DDBJ databases">
        <authorList>
            <person name="Varghese N."/>
            <person name="Submissions S."/>
        </authorList>
    </citation>
    <scope>NUCLEOTIDE SEQUENCE [LARGE SCALE GENOMIC DNA]</scope>
    <source>
        <strain evidence="10">CGMCC 4.2126</strain>
    </source>
</reference>
<feature type="domain" description="Peptidase S8/S53" evidence="8">
    <location>
        <begin position="63"/>
        <end position="292"/>
    </location>
</feature>
<sequence>MVIGRMLAAVSLLTAITVPAAPAVASAAAAPEKCAPERGTVSIAESWGQKRLNLPEVWRLTKGAGVTVAVIDSGLDTTHPQLRGARAEDVTGTGPLDCYGHGTAVAGIIAAVPRDRVLFSGIAPAVKLVSVKYTVGPEGEIGILVQAVAKAVELGADVINISTRAADQPDLSNAIAYALSKDVVVVAAAGNVNKDDGSPLPAYPASYPGVLSVGSAGPDGRRADSSNPITPITVLAPGTDLTTPWPFRVYMEKREGTSFAAAYVSGVAALVRSRYPELTQAEVVRRITLTADGGSGTGTGKGMVNPLQAVSAILSSEAVALAPPEPTPLAADAIRQAPPEDTRSISVATWIALLSLAAVILIALGSVTIPAGRRRRWQPGTLDNRS</sequence>
<dbReference type="InterPro" id="IPR036852">
    <property type="entry name" value="Peptidase_S8/S53_dom_sf"/>
</dbReference>
<keyword evidence="6" id="KW-1133">Transmembrane helix</keyword>
<dbReference type="GO" id="GO:0004252">
    <property type="term" value="F:serine-type endopeptidase activity"/>
    <property type="evidence" value="ECO:0007669"/>
    <property type="project" value="UniProtKB-UniRule"/>
</dbReference>